<comment type="caution">
    <text evidence="1">The sequence shown here is derived from an EMBL/GenBank/DDBJ whole genome shotgun (WGS) entry which is preliminary data.</text>
</comment>
<organism evidence="1 2">
    <name type="scientific">Steinernema hermaphroditum</name>
    <dbReference type="NCBI Taxonomy" id="289476"/>
    <lineage>
        <taxon>Eukaryota</taxon>
        <taxon>Metazoa</taxon>
        <taxon>Ecdysozoa</taxon>
        <taxon>Nematoda</taxon>
        <taxon>Chromadorea</taxon>
        <taxon>Rhabditida</taxon>
        <taxon>Tylenchina</taxon>
        <taxon>Panagrolaimomorpha</taxon>
        <taxon>Strongyloidoidea</taxon>
        <taxon>Steinernematidae</taxon>
        <taxon>Steinernema</taxon>
    </lineage>
</organism>
<reference evidence="1" key="1">
    <citation type="submission" date="2023-06" db="EMBL/GenBank/DDBJ databases">
        <title>Genomic analysis of the entomopathogenic nematode Steinernema hermaphroditum.</title>
        <authorList>
            <person name="Schwarz E.M."/>
            <person name="Heppert J.K."/>
            <person name="Baniya A."/>
            <person name="Schwartz H.T."/>
            <person name="Tan C.-H."/>
            <person name="Antoshechkin I."/>
            <person name="Sternberg P.W."/>
            <person name="Goodrich-Blair H."/>
            <person name="Dillman A.R."/>
        </authorList>
    </citation>
    <scope>NUCLEOTIDE SEQUENCE</scope>
    <source>
        <strain evidence="1">PS9179</strain>
        <tissue evidence="1">Whole animal</tissue>
    </source>
</reference>
<keyword evidence="2" id="KW-1185">Reference proteome</keyword>
<dbReference type="Proteomes" id="UP001175271">
    <property type="component" value="Unassembled WGS sequence"/>
</dbReference>
<proteinExistence type="predicted"/>
<evidence type="ECO:0008006" key="3">
    <source>
        <dbReference type="Google" id="ProtNLM"/>
    </source>
</evidence>
<protein>
    <recommendedName>
        <fullName evidence="3">F-box domain-containing protein</fullName>
    </recommendedName>
</protein>
<evidence type="ECO:0000313" key="2">
    <source>
        <dbReference type="Proteomes" id="UP001175271"/>
    </source>
</evidence>
<dbReference type="EMBL" id="JAUCMV010000002">
    <property type="protein sequence ID" value="KAK0418660.1"/>
    <property type="molecule type" value="Genomic_DNA"/>
</dbReference>
<name>A0AA39I6D4_9BILA</name>
<sequence length="332" mass="38126">MTETFAALPHDVIADVLRIGPSKFKDLSKISQISGSWRVVLGSGHFFTSSFNESNGYVLKVYTLNGLDTVEHSIKQLARFASFDNLKLNNKVLKMSYGKLQILKLDALDKADQIEILEIVSRRKFATLIFKECTFDKEVEDLLKKITKAPKLRSLSLVRCRFADEASIKREVVQFAKRSDILEAVFVHFRNNNEENHRDEAFKEVLDHFLTTSTFAPHMQRIAFSIGGSRPLGIDWVYTDNRLREFDVTDGYNSWAKENLTNSMRFVEVCGAEEDYDYDYKADNLQMIEICLTSGMDSDTTEWSEYSTFILRNIDNDDDFIYNEDGTLGSWG</sequence>
<evidence type="ECO:0000313" key="1">
    <source>
        <dbReference type="EMBL" id="KAK0418660.1"/>
    </source>
</evidence>
<accession>A0AA39I6D4</accession>
<gene>
    <name evidence="1" type="ORF">QR680_013694</name>
</gene>
<dbReference type="AlphaFoldDB" id="A0AA39I6D4"/>